<dbReference type="OrthoDB" id="3259185at2"/>
<dbReference type="AlphaFoldDB" id="A0A517NVC3"/>
<dbReference type="EMBL" id="CP036526">
    <property type="protein sequence ID" value="QDT11075.1"/>
    <property type="molecule type" value="Genomic_DNA"/>
</dbReference>
<evidence type="ECO:0000313" key="3">
    <source>
        <dbReference type="EMBL" id="QDT11075.1"/>
    </source>
</evidence>
<feature type="transmembrane region" description="Helical" evidence="2">
    <location>
        <begin position="52"/>
        <end position="72"/>
    </location>
</feature>
<feature type="transmembrane region" description="Helical" evidence="2">
    <location>
        <begin position="12"/>
        <end position="32"/>
    </location>
</feature>
<organism evidence="3 4">
    <name type="scientific">Stieleria marina</name>
    <dbReference type="NCBI Taxonomy" id="1930275"/>
    <lineage>
        <taxon>Bacteria</taxon>
        <taxon>Pseudomonadati</taxon>
        <taxon>Planctomycetota</taxon>
        <taxon>Planctomycetia</taxon>
        <taxon>Pirellulales</taxon>
        <taxon>Pirellulaceae</taxon>
        <taxon>Stieleria</taxon>
    </lineage>
</organism>
<evidence type="ECO:0008006" key="5">
    <source>
        <dbReference type="Google" id="ProtNLM"/>
    </source>
</evidence>
<keyword evidence="2" id="KW-1133">Transmembrane helix</keyword>
<keyword evidence="4" id="KW-1185">Reference proteome</keyword>
<reference evidence="3 4" key="1">
    <citation type="submission" date="2019-02" db="EMBL/GenBank/DDBJ databases">
        <title>Deep-cultivation of Planctomycetes and their phenomic and genomic characterization uncovers novel biology.</title>
        <authorList>
            <person name="Wiegand S."/>
            <person name="Jogler M."/>
            <person name="Boedeker C."/>
            <person name="Pinto D."/>
            <person name="Vollmers J."/>
            <person name="Rivas-Marin E."/>
            <person name="Kohn T."/>
            <person name="Peeters S.H."/>
            <person name="Heuer A."/>
            <person name="Rast P."/>
            <person name="Oberbeckmann S."/>
            <person name="Bunk B."/>
            <person name="Jeske O."/>
            <person name="Meyerdierks A."/>
            <person name="Storesund J.E."/>
            <person name="Kallscheuer N."/>
            <person name="Luecker S."/>
            <person name="Lage O.M."/>
            <person name="Pohl T."/>
            <person name="Merkel B.J."/>
            <person name="Hornburger P."/>
            <person name="Mueller R.-W."/>
            <person name="Bruemmer F."/>
            <person name="Labrenz M."/>
            <person name="Spormann A.M."/>
            <person name="Op den Camp H."/>
            <person name="Overmann J."/>
            <person name="Amann R."/>
            <person name="Jetten M.S.M."/>
            <person name="Mascher T."/>
            <person name="Medema M.H."/>
            <person name="Devos D.P."/>
            <person name="Kaster A.-K."/>
            <person name="Ovreas L."/>
            <person name="Rohde M."/>
            <person name="Galperin M.Y."/>
            <person name="Jogler C."/>
        </authorList>
    </citation>
    <scope>NUCLEOTIDE SEQUENCE [LARGE SCALE GENOMIC DNA]</scope>
    <source>
        <strain evidence="3 4">K23_9</strain>
    </source>
</reference>
<feature type="region of interest" description="Disordered" evidence="1">
    <location>
        <begin position="111"/>
        <end position="130"/>
    </location>
</feature>
<dbReference type="RefSeq" id="WP_145418836.1">
    <property type="nucleotide sequence ID" value="NZ_CP036526.1"/>
</dbReference>
<dbReference type="Proteomes" id="UP000319817">
    <property type="component" value="Chromosome"/>
</dbReference>
<evidence type="ECO:0000256" key="2">
    <source>
        <dbReference type="SAM" id="Phobius"/>
    </source>
</evidence>
<keyword evidence="2" id="KW-0812">Transmembrane</keyword>
<protein>
    <recommendedName>
        <fullName evidence="5">Zinc-ribbon domain-containing protein</fullName>
    </recommendedName>
</protein>
<sequence length="166" mass="18235">MNRNISTQRKTAYYIGMGITLVGVMTFLSVFVTSALSFGDFDNFHGRARNSMMRSIVGMILIVVGQAIRMVGARGLSGSGVILDPQRARKDLHPYTNAVGGMIRDTLDAVQHDDRSDGNSSVDEDPDTRGFAAHQANPVIMIRCNQCRKINEETDKFCSECGESLQ</sequence>
<keyword evidence="2" id="KW-0472">Membrane</keyword>
<evidence type="ECO:0000313" key="4">
    <source>
        <dbReference type="Proteomes" id="UP000319817"/>
    </source>
</evidence>
<gene>
    <name evidence="3" type="ORF">K239x_30690</name>
</gene>
<accession>A0A517NVC3</accession>
<name>A0A517NVC3_9BACT</name>
<evidence type="ECO:0000256" key="1">
    <source>
        <dbReference type="SAM" id="MobiDB-lite"/>
    </source>
</evidence>
<proteinExistence type="predicted"/>